<keyword evidence="7" id="KW-0560">Oxidoreductase</keyword>
<dbReference type="InterPro" id="IPR036291">
    <property type="entry name" value="NAD(P)-bd_dom_sf"/>
</dbReference>
<name>A0A7X0LL21_9BACT</name>
<dbReference type="InterPro" id="IPR011032">
    <property type="entry name" value="GroES-like_sf"/>
</dbReference>
<proteinExistence type="predicted"/>
<gene>
    <name evidence="7" type="ORF">HNQ40_002007</name>
</gene>
<protein>
    <submittedName>
        <fullName evidence="7">NADPH2:quinone reductase</fullName>
        <ecNumber evidence="7">1.6.5.5</ecNumber>
    </submittedName>
</protein>
<dbReference type="Pfam" id="PF08240">
    <property type="entry name" value="ADH_N"/>
    <property type="match status" value="1"/>
</dbReference>
<evidence type="ECO:0000313" key="7">
    <source>
        <dbReference type="EMBL" id="MBB6430201.1"/>
    </source>
</evidence>
<accession>A0A7X0LL21</accession>
<dbReference type="Gene3D" id="3.40.50.720">
    <property type="entry name" value="NAD(P)-binding Rossmann-like Domain"/>
    <property type="match status" value="1"/>
</dbReference>
<sequence length="328" mass="34316">MKAMTIPATGEPSVLTLAELDQPTPGDHDLLIEVHASGLNPVDTKLRSGKFRAPVTFPLVPGFDVSGRVVGIGPEVTRFRPGDAVFASPPLFKPAAHAEYVLVDERLAARKPECLSHVEAAAIPLALLTAWELLYDMAHVSEGQTVLIHAAAGGVGHFAVQLAKARGCVVLGTASSDESFALLDTLGVDHTINYKSEDVEARVMQITEGQGCDAVFDLVGAEVFKASIPLVATRGCLGTIVGIPADAELNPLFLKSASLHAEFMGSTAMNGGTPAHQGGILKQAKAMVEAGTLKPHVSQTFPLEDLAAAHELQASGTATGKLVIKLRD</sequence>
<evidence type="ECO:0000256" key="2">
    <source>
        <dbReference type="ARBA" id="ARBA00011881"/>
    </source>
</evidence>
<dbReference type="SMART" id="SM00829">
    <property type="entry name" value="PKS_ER"/>
    <property type="match status" value="1"/>
</dbReference>
<dbReference type="PANTHER" id="PTHR44154:SF1">
    <property type="entry name" value="QUINONE OXIDOREDUCTASE"/>
    <property type="match status" value="1"/>
</dbReference>
<dbReference type="GO" id="GO:0005737">
    <property type="term" value="C:cytoplasm"/>
    <property type="evidence" value="ECO:0007669"/>
    <property type="project" value="UniProtKB-SubCell"/>
</dbReference>
<evidence type="ECO:0000256" key="3">
    <source>
        <dbReference type="ARBA" id="ARBA00022490"/>
    </source>
</evidence>
<evidence type="ECO:0000313" key="8">
    <source>
        <dbReference type="Proteomes" id="UP000541810"/>
    </source>
</evidence>
<dbReference type="SUPFAM" id="SSF51735">
    <property type="entry name" value="NAD(P)-binding Rossmann-fold domains"/>
    <property type="match status" value="1"/>
</dbReference>
<dbReference type="Gene3D" id="3.90.180.10">
    <property type="entry name" value="Medium-chain alcohol dehydrogenases, catalytic domain"/>
    <property type="match status" value="1"/>
</dbReference>
<comment type="subunit">
    <text evidence="2">Homotetramer.</text>
</comment>
<organism evidence="7 8">
    <name type="scientific">Algisphaera agarilytica</name>
    <dbReference type="NCBI Taxonomy" id="1385975"/>
    <lineage>
        <taxon>Bacteria</taxon>
        <taxon>Pseudomonadati</taxon>
        <taxon>Planctomycetota</taxon>
        <taxon>Phycisphaerae</taxon>
        <taxon>Phycisphaerales</taxon>
        <taxon>Phycisphaeraceae</taxon>
        <taxon>Algisphaera</taxon>
    </lineage>
</organism>
<dbReference type="InterPro" id="IPR013154">
    <property type="entry name" value="ADH-like_N"/>
</dbReference>
<keyword evidence="3" id="KW-0963">Cytoplasm</keyword>
<keyword evidence="5" id="KW-0694">RNA-binding</keyword>
<evidence type="ECO:0000256" key="1">
    <source>
        <dbReference type="ARBA" id="ARBA00004496"/>
    </source>
</evidence>
<keyword evidence="8" id="KW-1185">Reference proteome</keyword>
<dbReference type="EC" id="1.6.5.5" evidence="7"/>
<feature type="domain" description="Enoyl reductase (ER)" evidence="6">
    <location>
        <begin position="10"/>
        <end position="324"/>
    </location>
</feature>
<evidence type="ECO:0000259" key="6">
    <source>
        <dbReference type="SMART" id="SM00829"/>
    </source>
</evidence>
<reference evidence="7 8" key="1">
    <citation type="submission" date="2020-08" db="EMBL/GenBank/DDBJ databases">
        <title>Genomic Encyclopedia of Type Strains, Phase IV (KMG-IV): sequencing the most valuable type-strain genomes for metagenomic binning, comparative biology and taxonomic classification.</title>
        <authorList>
            <person name="Goeker M."/>
        </authorList>
    </citation>
    <scope>NUCLEOTIDE SEQUENCE [LARGE SCALE GENOMIC DNA]</scope>
    <source>
        <strain evidence="7 8">DSM 103725</strain>
    </source>
</reference>
<dbReference type="SUPFAM" id="SSF50129">
    <property type="entry name" value="GroES-like"/>
    <property type="match status" value="1"/>
</dbReference>
<dbReference type="InterPro" id="IPR020843">
    <property type="entry name" value="ER"/>
</dbReference>
<dbReference type="RefSeq" id="WP_184677734.1">
    <property type="nucleotide sequence ID" value="NZ_JACHGY010000001.1"/>
</dbReference>
<dbReference type="Proteomes" id="UP000541810">
    <property type="component" value="Unassembled WGS sequence"/>
</dbReference>
<dbReference type="InterPro" id="IPR051603">
    <property type="entry name" value="Zinc-ADH_QOR/CCCR"/>
</dbReference>
<dbReference type="GO" id="GO:0008270">
    <property type="term" value="F:zinc ion binding"/>
    <property type="evidence" value="ECO:0007669"/>
    <property type="project" value="InterPro"/>
</dbReference>
<comment type="subcellular location">
    <subcellularLocation>
        <location evidence="1">Cytoplasm</location>
    </subcellularLocation>
</comment>
<keyword evidence="4" id="KW-0521">NADP</keyword>
<dbReference type="EMBL" id="JACHGY010000001">
    <property type="protein sequence ID" value="MBB6430201.1"/>
    <property type="molecule type" value="Genomic_DNA"/>
</dbReference>
<dbReference type="AlphaFoldDB" id="A0A7X0LL21"/>
<evidence type="ECO:0000256" key="5">
    <source>
        <dbReference type="ARBA" id="ARBA00022884"/>
    </source>
</evidence>
<dbReference type="Pfam" id="PF13602">
    <property type="entry name" value="ADH_zinc_N_2"/>
    <property type="match status" value="1"/>
</dbReference>
<dbReference type="PROSITE" id="PS01162">
    <property type="entry name" value="QOR_ZETA_CRYSTAL"/>
    <property type="match status" value="1"/>
</dbReference>
<dbReference type="GO" id="GO:0003723">
    <property type="term" value="F:RNA binding"/>
    <property type="evidence" value="ECO:0007669"/>
    <property type="project" value="UniProtKB-KW"/>
</dbReference>
<dbReference type="InterPro" id="IPR002364">
    <property type="entry name" value="Quin_OxRdtase/zeta-crystal_CS"/>
</dbReference>
<dbReference type="GO" id="GO:0003960">
    <property type="term" value="F:quinone reductase (NADPH) activity"/>
    <property type="evidence" value="ECO:0007669"/>
    <property type="project" value="UniProtKB-EC"/>
</dbReference>
<evidence type="ECO:0000256" key="4">
    <source>
        <dbReference type="ARBA" id="ARBA00022857"/>
    </source>
</evidence>
<comment type="caution">
    <text evidence="7">The sequence shown here is derived from an EMBL/GenBank/DDBJ whole genome shotgun (WGS) entry which is preliminary data.</text>
</comment>
<dbReference type="PANTHER" id="PTHR44154">
    <property type="entry name" value="QUINONE OXIDOREDUCTASE"/>
    <property type="match status" value="1"/>
</dbReference>